<dbReference type="EMBL" id="FMJD01000006">
    <property type="protein sequence ID" value="SCM75388.1"/>
    <property type="molecule type" value="Genomic_DNA"/>
</dbReference>
<proteinExistence type="predicted"/>
<dbReference type="AlphaFoldDB" id="A0A212LD29"/>
<protein>
    <submittedName>
        <fullName evidence="1">Uncharacterized protein</fullName>
    </submittedName>
</protein>
<organism evidence="1">
    <name type="scientific">uncultured Pleomorphomonas sp</name>
    <dbReference type="NCBI Taxonomy" id="442121"/>
    <lineage>
        <taxon>Bacteria</taxon>
        <taxon>Pseudomonadati</taxon>
        <taxon>Pseudomonadota</taxon>
        <taxon>Alphaproteobacteria</taxon>
        <taxon>Hyphomicrobiales</taxon>
        <taxon>Pleomorphomonadaceae</taxon>
        <taxon>Pleomorphomonas</taxon>
        <taxon>environmental samples</taxon>
    </lineage>
</organism>
<accession>A0A212LD29</accession>
<reference evidence="1" key="1">
    <citation type="submission" date="2016-08" db="EMBL/GenBank/DDBJ databases">
        <authorList>
            <person name="Seilhamer J.J."/>
        </authorList>
    </citation>
    <scope>NUCLEOTIDE SEQUENCE</scope>
    <source>
        <strain evidence="1">86</strain>
    </source>
</reference>
<gene>
    <name evidence="1" type="ORF">KL86PLE_20056</name>
</gene>
<evidence type="ECO:0000313" key="1">
    <source>
        <dbReference type="EMBL" id="SCM75388.1"/>
    </source>
</evidence>
<name>A0A212LD29_9HYPH</name>
<sequence>MRSVALARRSASTASRSSIARTAMMIASIGAPVSASSWMRPAMLIDRPHLTVSARPPPAPIGICPTLQGRRCTCGVVPSYGKRVGVLKRGGASMPRGAADAAVKTKPKCHYPRHPTSHTTASARSVISLQRSGRNWNLGFNRANSYEICRTSCRFRDHERRASDGRAPQMQ</sequence>